<dbReference type="RefSeq" id="XP_024080703.1">
    <property type="nucleotide sequence ID" value="XM_024224935.1"/>
</dbReference>
<protein>
    <submittedName>
        <fullName evidence="1">Uncharacterized protein</fullName>
    </submittedName>
</protein>
<dbReference type="Proteomes" id="UP000494040">
    <property type="component" value="Unassembled WGS sequence"/>
</dbReference>
<dbReference type="EnsemblMetazoa" id="XM_024224935.1">
    <property type="protein sequence ID" value="XP_024080703.1"/>
    <property type="gene ID" value="LOC106668712"/>
</dbReference>
<evidence type="ECO:0000313" key="1">
    <source>
        <dbReference type="EnsemblMetazoa" id="XP_024080703.1"/>
    </source>
</evidence>
<dbReference type="OrthoDB" id="7391519at2759"/>
<accession>A0A8I6TID3</accession>
<proteinExistence type="predicted"/>
<name>A0A8I6TID3_CIMLE</name>
<reference evidence="1" key="1">
    <citation type="submission" date="2022-01" db="UniProtKB">
        <authorList>
            <consortium name="EnsemblMetazoa"/>
        </authorList>
    </citation>
    <scope>IDENTIFICATION</scope>
</reference>
<organism evidence="1 2">
    <name type="scientific">Cimex lectularius</name>
    <name type="common">Bed bug</name>
    <name type="synonym">Acanthia lectularia</name>
    <dbReference type="NCBI Taxonomy" id="79782"/>
    <lineage>
        <taxon>Eukaryota</taxon>
        <taxon>Metazoa</taxon>
        <taxon>Ecdysozoa</taxon>
        <taxon>Arthropoda</taxon>
        <taxon>Hexapoda</taxon>
        <taxon>Insecta</taxon>
        <taxon>Pterygota</taxon>
        <taxon>Neoptera</taxon>
        <taxon>Paraneoptera</taxon>
        <taxon>Hemiptera</taxon>
        <taxon>Heteroptera</taxon>
        <taxon>Panheteroptera</taxon>
        <taxon>Cimicomorpha</taxon>
        <taxon>Cimicidae</taxon>
        <taxon>Cimex</taxon>
    </lineage>
</organism>
<sequence>MSPWYRTLGAQRICERNKTPKDTAILTAKTAAHVAGRHREVLQGTKHGISDGMCCKCSPYYVGKYGHQEPRFVKYIRCHEKRKDHFKLDAVTQNLILR</sequence>
<dbReference type="AlphaFoldDB" id="A0A8I6TID3"/>
<dbReference type="GeneID" id="106668712"/>
<keyword evidence="2" id="KW-1185">Reference proteome</keyword>
<evidence type="ECO:0000313" key="2">
    <source>
        <dbReference type="Proteomes" id="UP000494040"/>
    </source>
</evidence>